<dbReference type="InterPro" id="IPR012678">
    <property type="entry name" value="Ribosomal_uL23/eL15/eS24_sf"/>
</dbReference>
<dbReference type="RefSeq" id="WP_155476572.1">
    <property type="nucleotide sequence ID" value="NZ_WNKU01000011.1"/>
</dbReference>
<evidence type="ECO:0000256" key="6">
    <source>
        <dbReference type="HAMAP-Rule" id="MF_01369"/>
    </source>
</evidence>
<comment type="similarity">
    <text evidence="1 6 7">Belongs to the universal ribosomal protein uL23 family.</text>
</comment>
<keyword evidence="4 6" id="KW-0689">Ribosomal protein</keyword>
<keyword evidence="5 6" id="KW-0687">Ribonucleoprotein</keyword>
<name>A0A6I3SKP6_HELMO</name>
<dbReference type="GO" id="GO:0005840">
    <property type="term" value="C:ribosome"/>
    <property type="evidence" value="ECO:0007669"/>
    <property type="project" value="UniProtKB-KW"/>
</dbReference>
<keyword evidence="2 6" id="KW-0699">rRNA-binding</keyword>
<comment type="subunit">
    <text evidence="6">Part of the 50S ribosomal subunit. Contacts protein L29, and trigger factor when it is bound to the ribosome.</text>
</comment>
<gene>
    <name evidence="6 8" type="primary">rplW</name>
    <name evidence="8" type="ORF">GJ688_10870</name>
</gene>
<evidence type="ECO:0000256" key="3">
    <source>
        <dbReference type="ARBA" id="ARBA00022884"/>
    </source>
</evidence>
<evidence type="ECO:0000313" key="9">
    <source>
        <dbReference type="Proteomes" id="UP000430670"/>
    </source>
</evidence>
<keyword evidence="9" id="KW-1185">Reference proteome</keyword>
<dbReference type="AlphaFoldDB" id="A0A6I3SKP6"/>
<dbReference type="Pfam" id="PF00276">
    <property type="entry name" value="Ribosomal_L23"/>
    <property type="match status" value="1"/>
</dbReference>
<protein>
    <recommendedName>
        <fullName evidence="6">Large ribosomal subunit protein uL23</fullName>
    </recommendedName>
</protein>
<dbReference type="EMBL" id="WNKU01000011">
    <property type="protein sequence ID" value="MTV49479.1"/>
    <property type="molecule type" value="Genomic_DNA"/>
</dbReference>
<dbReference type="PROSITE" id="PS00050">
    <property type="entry name" value="RIBOSOMAL_L23"/>
    <property type="match status" value="1"/>
</dbReference>
<dbReference type="FunFam" id="3.30.70.330:FF:000001">
    <property type="entry name" value="50S ribosomal protein L23"/>
    <property type="match status" value="1"/>
</dbReference>
<evidence type="ECO:0000256" key="1">
    <source>
        <dbReference type="ARBA" id="ARBA00006700"/>
    </source>
</evidence>
<dbReference type="Gene3D" id="3.30.70.330">
    <property type="match status" value="1"/>
</dbReference>
<evidence type="ECO:0000256" key="7">
    <source>
        <dbReference type="RuleBase" id="RU003934"/>
    </source>
</evidence>
<keyword evidence="3 6" id="KW-0694">RNA-binding</keyword>
<dbReference type="GO" id="GO:0019843">
    <property type="term" value="F:rRNA binding"/>
    <property type="evidence" value="ECO:0007669"/>
    <property type="project" value="UniProtKB-UniRule"/>
</dbReference>
<evidence type="ECO:0000256" key="5">
    <source>
        <dbReference type="ARBA" id="ARBA00023274"/>
    </source>
</evidence>
<comment type="function">
    <text evidence="6">One of the early assembly proteins it binds 23S rRNA. One of the proteins that surrounds the polypeptide exit tunnel on the outside of the ribosome. Forms the main docking site for trigger factor binding to the ribosome.</text>
</comment>
<comment type="caution">
    <text evidence="8">The sequence shown here is derived from an EMBL/GenBank/DDBJ whole genome shotgun (WGS) entry which is preliminary data.</text>
</comment>
<sequence length="95" mass="10753">MRSPYDVVKKPVITERSMDLAGENKYTFVVDPNSNKIEIKYAVEKLFNVKVLDVRTMNVKGKPKRMGKYAGRTSDKKKAIVTLADGDKIEIFEGV</sequence>
<dbReference type="InterPro" id="IPR012677">
    <property type="entry name" value="Nucleotide-bd_a/b_plait_sf"/>
</dbReference>
<dbReference type="GO" id="GO:0006412">
    <property type="term" value="P:translation"/>
    <property type="evidence" value="ECO:0007669"/>
    <property type="project" value="UniProtKB-UniRule"/>
</dbReference>
<evidence type="ECO:0000256" key="4">
    <source>
        <dbReference type="ARBA" id="ARBA00022980"/>
    </source>
</evidence>
<dbReference type="InterPro" id="IPR001014">
    <property type="entry name" value="Ribosomal_uL23_CS"/>
</dbReference>
<dbReference type="GO" id="GO:1990904">
    <property type="term" value="C:ribonucleoprotein complex"/>
    <property type="evidence" value="ECO:0007669"/>
    <property type="project" value="UniProtKB-KW"/>
</dbReference>
<dbReference type="NCBIfam" id="NF004359">
    <property type="entry name" value="PRK05738.1-3"/>
    <property type="match status" value="1"/>
</dbReference>
<dbReference type="HAMAP" id="MF_01369_B">
    <property type="entry name" value="Ribosomal_uL23_B"/>
    <property type="match status" value="1"/>
</dbReference>
<evidence type="ECO:0000256" key="2">
    <source>
        <dbReference type="ARBA" id="ARBA00022730"/>
    </source>
</evidence>
<dbReference type="GO" id="GO:0003735">
    <property type="term" value="F:structural constituent of ribosome"/>
    <property type="evidence" value="ECO:0007669"/>
    <property type="project" value="InterPro"/>
</dbReference>
<evidence type="ECO:0000313" key="8">
    <source>
        <dbReference type="EMBL" id="MTV49479.1"/>
    </source>
</evidence>
<dbReference type="SUPFAM" id="SSF54189">
    <property type="entry name" value="Ribosomal proteins S24e, L23 and L15e"/>
    <property type="match status" value="1"/>
</dbReference>
<dbReference type="InterPro" id="IPR013025">
    <property type="entry name" value="Ribosomal_uL23-like"/>
</dbReference>
<proteinExistence type="inferred from homology"/>
<dbReference type="PANTHER" id="PTHR11620">
    <property type="entry name" value="60S RIBOSOMAL PROTEIN L23A"/>
    <property type="match status" value="1"/>
</dbReference>
<reference evidence="8 9" key="1">
    <citation type="submission" date="2019-11" db="EMBL/GenBank/DDBJ databases">
        <title>Whole-genome sequence of a the green, strictly anaerobic photosynthetic bacterium Heliobacillus mobilis DSM 6151.</title>
        <authorList>
            <person name="Kyndt J.A."/>
            <person name="Meyer T.E."/>
        </authorList>
    </citation>
    <scope>NUCLEOTIDE SEQUENCE [LARGE SCALE GENOMIC DNA]</scope>
    <source>
        <strain evidence="8 9">DSM 6151</strain>
    </source>
</reference>
<organism evidence="8 9">
    <name type="scientific">Heliobacterium mobile</name>
    <name type="common">Heliobacillus mobilis</name>
    <dbReference type="NCBI Taxonomy" id="28064"/>
    <lineage>
        <taxon>Bacteria</taxon>
        <taxon>Bacillati</taxon>
        <taxon>Bacillota</taxon>
        <taxon>Clostridia</taxon>
        <taxon>Eubacteriales</taxon>
        <taxon>Heliobacteriaceae</taxon>
        <taxon>Heliobacterium</taxon>
    </lineage>
</organism>
<dbReference type="OrthoDB" id="9793353at2"/>
<dbReference type="Proteomes" id="UP000430670">
    <property type="component" value="Unassembled WGS sequence"/>
</dbReference>
<accession>A0A6I3SKP6</accession>
<dbReference type="NCBIfam" id="NF004366">
    <property type="entry name" value="PRK05738.3-2"/>
    <property type="match status" value="1"/>
</dbReference>
<dbReference type="NCBIfam" id="NF004363">
    <property type="entry name" value="PRK05738.2-4"/>
    <property type="match status" value="1"/>
</dbReference>